<accession>A0A2W2DKT8</accession>
<dbReference type="Proteomes" id="UP000248924">
    <property type="component" value="Unassembled WGS sequence"/>
</dbReference>
<comment type="caution">
    <text evidence="1">The sequence shown here is derived from an EMBL/GenBank/DDBJ whole genome shotgun (WGS) entry which is preliminary data.</text>
</comment>
<evidence type="ECO:0000313" key="1">
    <source>
        <dbReference type="EMBL" id="PZG12556.1"/>
    </source>
</evidence>
<protein>
    <submittedName>
        <fullName evidence="1">Uncharacterized protein</fullName>
    </submittedName>
</protein>
<name>A0A2W2DKT8_9ACTN</name>
<dbReference type="OrthoDB" id="5178186at2"/>
<gene>
    <name evidence="1" type="ORF">C1I95_25560</name>
</gene>
<dbReference type="EMBL" id="POTY01000204">
    <property type="protein sequence ID" value="PZG12556.1"/>
    <property type="molecule type" value="Genomic_DNA"/>
</dbReference>
<dbReference type="Pfam" id="PF19827">
    <property type="entry name" value="DUF6308"/>
    <property type="match status" value="1"/>
</dbReference>
<organism evidence="1 2">
    <name type="scientific">Micromonospora craterilacus</name>
    <dbReference type="NCBI Taxonomy" id="1655439"/>
    <lineage>
        <taxon>Bacteria</taxon>
        <taxon>Bacillati</taxon>
        <taxon>Actinomycetota</taxon>
        <taxon>Actinomycetes</taxon>
        <taxon>Micromonosporales</taxon>
        <taxon>Micromonosporaceae</taxon>
        <taxon>Micromonospora</taxon>
    </lineage>
</organism>
<proteinExistence type="predicted"/>
<evidence type="ECO:0000313" key="2">
    <source>
        <dbReference type="Proteomes" id="UP000248924"/>
    </source>
</evidence>
<sequence>MSIGWLGLPDIIAVLDDERSVSDLRRYFAPGAFTGSQFEALGTASKALHRDVVEAEDLIAVELLNARVPAGVALDLLQGDLGLRISDELRKIPLAVNLGDKTAKTYIEDRGPADRAWRLLTEHRGLKKAIAGKLLARKRPKLIPVYDDVVACALRGRPGYWLWLHEHLRAEDLRLAHRLRNLRVQADVPAEVSDIRIFDIVFWMRHQGDHQRRRCPGLAGFGPSL</sequence>
<dbReference type="AlphaFoldDB" id="A0A2W2DKT8"/>
<dbReference type="InterPro" id="IPR046275">
    <property type="entry name" value="DUF6308"/>
</dbReference>
<reference evidence="1 2" key="1">
    <citation type="submission" date="2018-01" db="EMBL/GenBank/DDBJ databases">
        <title>Draft genome sequence of Jishengella sp. NA12.</title>
        <authorList>
            <person name="Sahin N."/>
            <person name="Ay H."/>
            <person name="Saygin H."/>
        </authorList>
    </citation>
    <scope>NUCLEOTIDE SEQUENCE [LARGE SCALE GENOMIC DNA]</scope>
    <source>
        <strain evidence="1 2">NA12</strain>
    </source>
</reference>
<keyword evidence="2" id="KW-1185">Reference proteome</keyword>